<dbReference type="InterPro" id="IPR023204">
    <property type="entry name" value="SP1917_dom_sf"/>
</dbReference>
<dbReference type="Pfam" id="PF09966">
    <property type="entry name" value="DUF2200"/>
    <property type="match status" value="1"/>
</dbReference>
<accession>A0ABW1TLR3</accession>
<dbReference type="Gene3D" id="1.10.8.290">
    <property type="entry name" value="uncharacterized protein sp1917 domain"/>
    <property type="match status" value="1"/>
</dbReference>
<dbReference type="EMBL" id="JBHSSJ010000001">
    <property type="protein sequence ID" value="MFC6273904.1"/>
    <property type="molecule type" value="Genomic_DNA"/>
</dbReference>
<sequence length="116" mass="13292">MANPKLFQMPFSKIYGLYQQKITKKQRSTDDLDAIIMWLTGYNPTELNRQLAEPVTLAEFFDQAPTINPNVTLITGTICGVRVETIADPLMQRTRYLDKLVDELAKGRPLVKILRH</sequence>
<proteinExistence type="predicted"/>
<reference evidence="2" key="1">
    <citation type="journal article" date="2019" name="Int. J. Syst. Evol. Microbiol.">
        <title>The Global Catalogue of Microorganisms (GCM) 10K type strain sequencing project: providing services to taxonomists for standard genome sequencing and annotation.</title>
        <authorList>
            <consortium name="The Broad Institute Genomics Platform"/>
            <consortium name="The Broad Institute Genome Sequencing Center for Infectious Disease"/>
            <person name="Wu L."/>
            <person name="Ma J."/>
        </authorList>
    </citation>
    <scope>NUCLEOTIDE SEQUENCE [LARGE SCALE GENOMIC DNA]</scope>
    <source>
        <strain evidence="2">CCM 8907</strain>
    </source>
</reference>
<protein>
    <submittedName>
        <fullName evidence="1">DUF2200 domain-containing protein</fullName>
    </submittedName>
</protein>
<name>A0ABW1TLR3_9LACO</name>
<dbReference type="Proteomes" id="UP001596191">
    <property type="component" value="Unassembled WGS sequence"/>
</dbReference>
<dbReference type="RefSeq" id="WP_125638755.1">
    <property type="nucleotide sequence ID" value="NZ_JBHSSJ010000001.1"/>
</dbReference>
<evidence type="ECO:0000313" key="1">
    <source>
        <dbReference type="EMBL" id="MFC6273904.1"/>
    </source>
</evidence>
<comment type="caution">
    <text evidence="1">The sequence shown here is derived from an EMBL/GenBank/DDBJ whole genome shotgun (WGS) entry which is preliminary data.</text>
</comment>
<dbReference type="InterPro" id="IPR014580">
    <property type="entry name" value="UCP033199"/>
</dbReference>
<keyword evidence="2" id="KW-1185">Reference proteome</keyword>
<organism evidence="1 2">
    <name type="scientific">Levilactobacillus tangyuanensis</name>
    <dbReference type="NCBI Taxonomy" id="2486021"/>
    <lineage>
        <taxon>Bacteria</taxon>
        <taxon>Bacillati</taxon>
        <taxon>Bacillota</taxon>
        <taxon>Bacilli</taxon>
        <taxon>Lactobacillales</taxon>
        <taxon>Lactobacillaceae</taxon>
        <taxon>Levilactobacillus</taxon>
    </lineage>
</organism>
<gene>
    <name evidence="1" type="ORF">ACFQET_00055</name>
</gene>
<evidence type="ECO:0000313" key="2">
    <source>
        <dbReference type="Proteomes" id="UP001596191"/>
    </source>
</evidence>